<dbReference type="Pfam" id="PF00078">
    <property type="entry name" value="RVT_1"/>
    <property type="match status" value="1"/>
</dbReference>
<feature type="domain" description="Reverse transcriptase" evidence="1">
    <location>
        <begin position="222"/>
        <end position="440"/>
    </location>
</feature>
<dbReference type="PANTHER" id="PTHR46890">
    <property type="entry name" value="NON-LTR RETROLELEMENT REVERSE TRANSCRIPTASE-LIKE PROTEIN-RELATED"/>
    <property type="match status" value="1"/>
</dbReference>
<dbReference type="Proteomes" id="UP001281410">
    <property type="component" value="Unassembled WGS sequence"/>
</dbReference>
<evidence type="ECO:0000259" key="1">
    <source>
        <dbReference type="PROSITE" id="PS50878"/>
    </source>
</evidence>
<keyword evidence="3" id="KW-1185">Reference proteome</keyword>
<dbReference type="PANTHER" id="PTHR46890:SF50">
    <property type="entry name" value="RNA-DIRECTED DNA POLYMERASE, EUKARYOTA, REVERSE TRANSCRIPTASE ZINC-BINDING DOMAIN PROTEIN-RELATED"/>
    <property type="match status" value="1"/>
</dbReference>
<dbReference type="EMBL" id="JANJYJ010000004">
    <property type="protein sequence ID" value="KAK3219374.1"/>
    <property type="molecule type" value="Genomic_DNA"/>
</dbReference>
<dbReference type="InterPro" id="IPR000477">
    <property type="entry name" value="RT_dom"/>
</dbReference>
<dbReference type="InterPro" id="IPR043502">
    <property type="entry name" value="DNA/RNA_pol_sf"/>
</dbReference>
<proteinExistence type="predicted"/>
<dbReference type="PROSITE" id="PS50878">
    <property type="entry name" value="RT_POL"/>
    <property type="match status" value="1"/>
</dbReference>
<comment type="caution">
    <text evidence="2">The sequence shown here is derived from an EMBL/GenBank/DDBJ whole genome shotgun (WGS) entry which is preliminary data.</text>
</comment>
<dbReference type="SUPFAM" id="SSF56219">
    <property type="entry name" value="DNase I-like"/>
    <property type="match status" value="1"/>
</dbReference>
<protein>
    <recommendedName>
        <fullName evidence="1">Reverse transcriptase domain-containing protein</fullName>
    </recommendedName>
</protein>
<evidence type="ECO:0000313" key="2">
    <source>
        <dbReference type="EMBL" id="KAK3219374.1"/>
    </source>
</evidence>
<accession>A0AAE0AL17</accession>
<dbReference type="InterPro" id="IPR036691">
    <property type="entry name" value="Endo/exonu/phosph_ase_sf"/>
</dbReference>
<evidence type="ECO:0000313" key="3">
    <source>
        <dbReference type="Proteomes" id="UP001281410"/>
    </source>
</evidence>
<name>A0AAE0AL17_9ROSI</name>
<dbReference type="SUPFAM" id="SSF56672">
    <property type="entry name" value="DNA/RNA polymerases"/>
    <property type="match status" value="1"/>
</dbReference>
<sequence>MVNQRKFSALWIVGGDFNVVADAAEKLERPPIMNHQRNFRQFIEEAKFINLLMLGFQFTWSNARDAASWRGEVGILFSGKMESRLEAIKVRVNASGWNSNLRDDKRKVLEDMWSALLKEKRCWRQKAIVKWILEEDRNSNFFHLVCNSRRLRNFVDKIYIDDALCVAESRTLLKENFSIEKVKEALDGHDANKALGPNGYSMNFIKKRWKVIEGDFMSFMNEFFVDGSNVSNLNHTFITLIPKVVDPSSLSDYKPISLVNSLYKVLGKILSNRLRKVMDRVIGESQMAFVEKCQIIDSFVVGMGFGDKWRGWIHNCISSPMISILVNRSPTKEFGIGRGRRQSDPLSPFLFNILVKALNTILLKAMDLNMFRGKVLGREGTHLTHLQFADDKILLIETKEESVVNVRRILRCFENGSGLKINFHKSGLVKVEKASSPVER</sequence>
<reference evidence="2" key="1">
    <citation type="journal article" date="2023" name="Plant J.">
        <title>Genome sequences and population genomics provide insights into the demographic history, inbreeding, and mutation load of two 'living fossil' tree species of Dipteronia.</title>
        <authorList>
            <person name="Feng Y."/>
            <person name="Comes H.P."/>
            <person name="Chen J."/>
            <person name="Zhu S."/>
            <person name="Lu R."/>
            <person name="Zhang X."/>
            <person name="Li P."/>
            <person name="Qiu J."/>
            <person name="Olsen K.M."/>
            <person name="Qiu Y."/>
        </authorList>
    </citation>
    <scope>NUCLEOTIDE SEQUENCE</scope>
    <source>
        <strain evidence="2">NBL</strain>
    </source>
</reference>
<dbReference type="Gene3D" id="3.60.10.10">
    <property type="entry name" value="Endonuclease/exonuclease/phosphatase"/>
    <property type="match status" value="1"/>
</dbReference>
<dbReference type="AlphaFoldDB" id="A0AAE0AL17"/>
<organism evidence="2 3">
    <name type="scientific">Dipteronia sinensis</name>
    <dbReference type="NCBI Taxonomy" id="43782"/>
    <lineage>
        <taxon>Eukaryota</taxon>
        <taxon>Viridiplantae</taxon>
        <taxon>Streptophyta</taxon>
        <taxon>Embryophyta</taxon>
        <taxon>Tracheophyta</taxon>
        <taxon>Spermatophyta</taxon>
        <taxon>Magnoliopsida</taxon>
        <taxon>eudicotyledons</taxon>
        <taxon>Gunneridae</taxon>
        <taxon>Pentapetalae</taxon>
        <taxon>rosids</taxon>
        <taxon>malvids</taxon>
        <taxon>Sapindales</taxon>
        <taxon>Sapindaceae</taxon>
        <taxon>Hippocastanoideae</taxon>
        <taxon>Acereae</taxon>
        <taxon>Dipteronia</taxon>
    </lineage>
</organism>
<dbReference type="CDD" id="cd01650">
    <property type="entry name" value="RT_nLTR_like"/>
    <property type="match status" value="1"/>
</dbReference>
<dbReference type="InterPro" id="IPR052343">
    <property type="entry name" value="Retrotransposon-Effector_Assoc"/>
</dbReference>
<gene>
    <name evidence="2" type="ORF">Dsin_013344</name>
</gene>